<dbReference type="GeneID" id="94235773"/>
<proteinExistence type="predicted"/>
<organism evidence="3 4">
    <name type="scientific">Vibrio atlanticus</name>
    <dbReference type="NCBI Taxonomy" id="693153"/>
    <lineage>
        <taxon>Bacteria</taxon>
        <taxon>Pseudomonadati</taxon>
        <taxon>Pseudomonadota</taxon>
        <taxon>Gammaproteobacteria</taxon>
        <taxon>Vibrionales</taxon>
        <taxon>Vibrionaceae</taxon>
        <taxon>Vibrio</taxon>
    </lineage>
</organism>
<dbReference type="InterPro" id="IPR011600">
    <property type="entry name" value="Pept_C14_caspase"/>
</dbReference>
<keyword evidence="1" id="KW-0732">Signal</keyword>
<accession>A0A1C3IPC6</accession>
<name>A0A1C3IPC6_9VIBR</name>
<dbReference type="Proteomes" id="UP000092876">
    <property type="component" value="Unassembled WGS sequence"/>
</dbReference>
<evidence type="ECO:0000256" key="1">
    <source>
        <dbReference type="SAM" id="SignalP"/>
    </source>
</evidence>
<dbReference type="InterPro" id="IPR029030">
    <property type="entry name" value="Caspase-like_dom_sf"/>
</dbReference>
<dbReference type="EMBL" id="FLQP01000020">
    <property type="protein sequence ID" value="SBS63262.1"/>
    <property type="molecule type" value="Genomic_DNA"/>
</dbReference>
<evidence type="ECO:0000259" key="2">
    <source>
        <dbReference type="Pfam" id="PF00656"/>
    </source>
</evidence>
<protein>
    <submittedName>
        <fullName evidence="3">Caspase domain protein</fullName>
    </submittedName>
</protein>
<sequence length="602" mass="66934">MTRNRIVTGMLFALAPTLSFANADNQFEFSHSKQGTVCSSNPDIWQLGGELQVDAPISLNGKVITRGGQKKASNNVDLFAGQESSTEQQYMTSSIGCIQSDDPMSLVGAVASLYEVQHTTLSSSDIPPPVREPDLPKAPEIVKDQFETKTQFDQRVEKLRIERQQQIAAIQLKYRQQVEARNAKIRVLQEGADSRKGNLGVQKTRLVAKAFRDVMGKPVVTTKSYDAENQQMHLLFKASNQNYQRDIILNVPQEQARDVFSNIDKLDLALTYSYDENQLELVNIKGNYNDVMYSGDVAKSNYQPEALSVVLNSGSSSAGTPGLEMQNPNLIDAFEVDSRLSATDNTASDELKQLLNGFVPVESNSSNWFFNLSIEDYANSDQVAFARSSGEVMSDVATKVLGVPERHVYELIDRDATSGAIKDKLRLMLDNVDEGDTVYFYYSGHGIPAIPDNDPYILPQDKIPDYITDDEFFKLDNLYKTLSNSKAGKIVVMVDSCFSGATDGVSVIKGVAASRLAPKKVSIDPERMVVITAGRDKEYSNMYQEKGHRLFSYYLMKSMIEGNKNVNTLYQDVYDKVKSASFEMGDLKRQHPTITGNQTMSL</sequence>
<dbReference type="Gene3D" id="3.40.50.1460">
    <property type="match status" value="1"/>
</dbReference>
<gene>
    <name evidence="3" type="ORF">VAT7223_01571</name>
</gene>
<evidence type="ECO:0000313" key="4">
    <source>
        <dbReference type="Proteomes" id="UP000092876"/>
    </source>
</evidence>
<dbReference type="GO" id="GO:0006508">
    <property type="term" value="P:proteolysis"/>
    <property type="evidence" value="ECO:0007669"/>
    <property type="project" value="InterPro"/>
</dbReference>
<dbReference type="GO" id="GO:0004197">
    <property type="term" value="F:cysteine-type endopeptidase activity"/>
    <property type="evidence" value="ECO:0007669"/>
    <property type="project" value="InterPro"/>
</dbReference>
<dbReference type="AlphaFoldDB" id="A0A1C3IPC6"/>
<reference evidence="4" key="1">
    <citation type="submission" date="2016-06" db="EMBL/GenBank/DDBJ databases">
        <authorList>
            <person name="Rodrigo-Torres Lidia"/>
            <person name="Arahal R.David."/>
        </authorList>
    </citation>
    <scope>NUCLEOTIDE SEQUENCE [LARGE SCALE GENOMIC DNA]</scope>
    <source>
        <strain evidence="4">CECT 7223</strain>
    </source>
</reference>
<feature type="chain" id="PRO_5008675849" evidence="1">
    <location>
        <begin position="24"/>
        <end position="602"/>
    </location>
</feature>
<dbReference type="SUPFAM" id="SSF52129">
    <property type="entry name" value="Caspase-like"/>
    <property type="match status" value="1"/>
</dbReference>
<feature type="signal peptide" evidence="1">
    <location>
        <begin position="1"/>
        <end position="23"/>
    </location>
</feature>
<dbReference type="Pfam" id="PF00656">
    <property type="entry name" value="Peptidase_C14"/>
    <property type="match status" value="1"/>
</dbReference>
<dbReference type="RefSeq" id="WP_244499031.1">
    <property type="nucleotide sequence ID" value="NZ_AP025461.1"/>
</dbReference>
<evidence type="ECO:0000313" key="3">
    <source>
        <dbReference type="EMBL" id="SBS63262.1"/>
    </source>
</evidence>
<feature type="domain" description="Peptidase C14 caspase" evidence="2">
    <location>
        <begin position="413"/>
        <end position="596"/>
    </location>
</feature>